<name>A0A0A9FRM0_ARUDO</name>
<protein>
    <submittedName>
        <fullName evidence="1">Uncharacterized protein</fullName>
    </submittedName>
</protein>
<accession>A0A0A9FRM0</accession>
<reference evidence="1" key="2">
    <citation type="journal article" date="2015" name="Data Brief">
        <title>Shoot transcriptome of the giant reed, Arundo donax.</title>
        <authorList>
            <person name="Barrero R.A."/>
            <person name="Guerrero F.D."/>
            <person name="Moolhuijzen P."/>
            <person name="Goolsby J.A."/>
            <person name="Tidwell J."/>
            <person name="Bellgard S.E."/>
            <person name="Bellgard M.I."/>
        </authorList>
    </citation>
    <scope>NUCLEOTIDE SEQUENCE</scope>
    <source>
        <tissue evidence="1">Shoot tissue taken approximately 20 cm above the soil surface</tissue>
    </source>
</reference>
<organism evidence="1">
    <name type="scientific">Arundo donax</name>
    <name type="common">Giant reed</name>
    <name type="synonym">Donax arundinaceus</name>
    <dbReference type="NCBI Taxonomy" id="35708"/>
    <lineage>
        <taxon>Eukaryota</taxon>
        <taxon>Viridiplantae</taxon>
        <taxon>Streptophyta</taxon>
        <taxon>Embryophyta</taxon>
        <taxon>Tracheophyta</taxon>
        <taxon>Spermatophyta</taxon>
        <taxon>Magnoliopsida</taxon>
        <taxon>Liliopsida</taxon>
        <taxon>Poales</taxon>
        <taxon>Poaceae</taxon>
        <taxon>PACMAD clade</taxon>
        <taxon>Arundinoideae</taxon>
        <taxon>Arundineae</taxon>
        <taxon>Arundo</taxon>
    </lineage>
</organism>
<dbReference type="AlphaFoldDB" id="A0A0A9FRM0"/>
<proteinExistence type="predicted"/>
<evidence type="ECO:0000313" key="1">
    <source>
        <dbReference type="EMBL" id="JAE15480.1"/>
    </source>
</evidence>
<reference evidence="1" key="1">
    <citation type="submission" date="2014-09" db="EMBL/GenBank/DDBJ databases">
        <authorList>
            <person name="Magalhaes I.L.F."/>
            <person name="Oliveira U."/>
            <person name="Santos F.R."/>
            <person name="Vidigal T.H.D.A."/>
            <person name="Brescovit A.D."/>
            <person name="Santos A.J."/>
        </authorList>
    </citation>
    <scope>NUCLEOTIDE SEQUENCE</scope>
    <source>
        <tissue evidence="1">Shoot tissue taken approximately 20 cm above the soil surface</tissue>
    </source>
</reference>
<dbReference type="EMBL" id="GBRH01182416">
    <property type="protein sequence ID" value="JAE15480.1"/>
    <property type="molecule type" value="Transcribed_RNA"/>
</dbReference>
<sequence length="28" mass="3033">MLNIAIVARTAQVLICRASCRISLESLS</sequence>